<feature type="chain" id="PRO_5038996639" description="Ig-like domain-containing protein" evidence="1">
    <location>
        <begin position="24"/>
        <end position="223"/>
    </location>
</feature>
<gene>
    <name evidence="2" type="ORF">H8S09_05235</name>
</gene>
<name>A0A8I0ANF5_9FIRM</name>
<protein>
    <recommendedName>
        <fullName evidence="4">Ig-like domain-containing protein</fullName>
    </recommendedName>
</protein>
<evidence type="ECO:0000313" key="3">
    <source>
        <dbReference type="Proteomes" id="UP000615234"/>
    </source>
</evidence>
<dbReference type="AlphaFoldDB" id="A0A8I0ANF5"/>
<evidence type="ECO:0000313" key="2">
    <source>
        <dbReference type="EMBL" id="MBC5662299.1"/>
    </source>
</evidence>
<reference evidence="2 3" key="1">
    <citation type="submission" date="2020-08" db="EMBL/GenBank/DDBJ databases">
        <title>Genome public.</title>
        <authorList>
            <person name="Liu C."/>
            <person name="Sun Q."/>
        </authorList>
    </citation>
    <scope>NUCLEOTIDE SEQUENCE [LARGE SCALE GENOMIC DNA]</scope>
    <source>
        <strain evidence="2 3">NSJ-10</strain>
    </source>
</reference>
<evidence type="ECO:0008006" key="4">
    <source>
        <dbReference type="Google" id="ProtNLM"/>
    </source>
</evidence>
<keyword evidence="1" id="KW-0732">Signal</keyword>
<sequence length="223" mass="24485">MKKATKRLLAAFLALAMVFTLLAVPATSMKDVSAATSKTVYINPYSDRVVSYKPGRVTQASGVISIMGCTKASQIKKLKCSNKNMKVSAKDGYIRVDYGKKAGKATITCTVKGVKLKTTFTVKKYTNPVSSIKIGSKNYTSSFAKNTYTYTSKKVSKKTLSVKAKKGWTIKSVSVYNGGSKYYNVNKSSYSKKITLSKKYSDVIVVMYQKSTGLTESLMVTYR</sequence>
<feature type="signal peptide" evidence="1">
    <location>
        <begin position="1"/>
        <end position="23"/>
    </location>
</feature>
<keyword evidence="3" id="KW-1185">Reference proteome</keyword>
<proteinExistence type="predicted"/>
<evidence type="ECO:0000256" key="1">
    <source>
        <dbReference type="SAM" id="SignalP"/>
    </source>
</evidence>
<accession>A0A8I0ANF5</accession>
<dbReference type="Proteomes" id="UP000615234">
    <property type="component" value="Unassembled WGS sequence"/>
</dbReference>
<organism evidence="2 3">
    <name type="scientific">Coprococcus hominis</name>
    <name type="common">ex Liu et al. 2022</name>
    <dbReference type="NCBI Taxonomy" id="2763039"/>
    <lineage>
        <taxon>Bacteria</taxon>
        <taxon>Bacillati</taxon>
        <taxon>Bacillota</taxon>
        <taxon>Clostridia</taxon>
        <taxon>Lachnospirales</taxon>
        <taxon>Lachnospiraceae</taxon>
        <taxon>Coprococcus</taxon>
    </lineage>
</organism>
<dbReference type="EMBL" id="JACOOX010000003">
    <property type="protein sequence ID" value="MBC5662299.1"/>
    <property type="molecule type" value="Genomic_DNA"/>
</dbReference>
<dbReference type="RefSeq" id="WP_117807478.1">
    <property type="nucleotide sequence ID" value="NZ_JACOOX010000003.1"/>
</dbReference>
<comment type="caution">
    <text evidence="2">The sequence shown here is derived from an EMBL/GenBank/DDBJ whole genome shotgun (WGS) entry which is preliminary data.</text>
</comment>